<keyword evidence="2" id="KW-0472">Membrane</keyword>
<protein>
    <recommendedName>
        <fullName evidence="3">DUF8054 domain-containing protein</fullName>
    </recommendedName>
</protein>
<dbReference type="AlphaFoldDB" id="A0A370IQF7"/>
<evidence type="ECO:0000256" key="2">
    <source>
        <dbReference type="SAM" id="Phobius"/>
    </source>
</evidence>
<gene>
    <name evidence="4" type="ORF">DWB78_15140</name>
</gene>
<accession>A0A370IQF7</accession>
<feature type="transmembrane region" description="Helical" evidence="2">
    <location>
        <begin position="58"/>
        <end position="77"/>
    </location>
</feature>
<feature type="region of interest" description="Disordered" evidence="1">
    <location>
        <begin position="152"/>
        <end position="181"/>
    </location>
</feature>
<feature type="compositionally biased region" description="Basic and acidic residues" evidence="1">
    <location>
        <begin position="152"/>
        <end position="165"/>
    </location>
</feature>
<evidence type="ECO:0000313" key="5">
    <source>
        <dbReference type="Proteomes" id="UP000255421"/>
    </source>
</evidence>
<evidence type="ECO:0000313" key="4">
    <source>
        <dbReference type="EMBL" id="RDI72953.1"/>
    </source>
</evidence>
<sequence>MDRTIDDVARRIASLFGSIRSTATAMRRRKDPRVIVLATATLAVVAGVTVGLVARWPLAGVVLAFVIAATLAAVYAAPGASEFRNGTLRAFSATFRRRVGGRTAGEPTSPSESEGSDTSAERLLHEAGLLADDASERGSSAPLSAAGDIAERLSSDRGVQSRDTAEAAAADRTSSEDTDSLPRLARDFESAWRRRIVEMDGREGDTAALASLLQVPEEDVELEWDPAESALVAFVRGERAGNWPSRAAFVADVTAVAEFRSAFPKWWSLSPSMRTRVLAALRLCLDWCPVCDGSLRIDRRPARTGDVDETRRISSANRNASRSGDADGRRPSGRRGSLGDAIVLASTCQACGADVFAAEIADGRVDPQSRHADADIEL</sequence>
<dbReference type="Pfam" id="PF26238">
    <property type="entry name" value="DUF8054_M"/>
    <property type="match status" value="1"/>
</dbReference>
<comment type="caution">
    <text evidence="4">The sequence shown here is derived from an EMBL/GenBank/DDBJ whole genome shotgun (WGS) entry which is preliminary data.</text>
</comment>
<dbReference type="RefSeq" id="WP_092534178.1">
    <property type="nucleotide sequence ID" value="NZ_FNKQ01000001.1"/>
</dbReference>
<keyword evidence="2" id="KW-1133">Transmembrane helix</keyword>
<feature type="region of interest" description="Disordered" evidence="1">
    <location>
        <begin position="99"/>
        <end position="120"/>
    </location>
</feature>
<dbReference type="OrthoDB" id="292134at2157"/>
<dbReference type="InterPro" id="IPR058775">
    <property type="entry name" value="DUF8054_M"/>
</dbReference>
<organism evidence="4 5">
    <name type="scientific">Halopelagius longus</name>
    <dbReference type="NCBI Taxonomy" id="1236180"/>
    <lineage>
        <taxon>Archaea</taxon>
        <taxon>Methanobacteriati</taxon>
        <taxon>Methanobacteriota</taxon>
        <taxon>Stenosarchaea group</taxon>
        <taxon>Halobacteria</taxon>
        <taxon>Halobacteriales</taxon>
        <taxon>Haloferacaceae</taxon>
    </lineage>
</organism>
<evidence type="ECO:0000259" key="3">
    <source>
        <dbReference type="Pfam" id="PF26238"/>
    </source>
</evidence>
<name>A0A370IQF7_9EURY</name>
<dbReference type="Proteomes" id="UP000255421">
    <property type="component" value="Unassembled WGS sequence"/>
</dbReference>
<evidence type="ECO:0000256" key="1">
    <source>
        <dbReference type="SAM" id="MobiDB-lite"/>
    </source>
</evidence>
<keyword evidence="5" id="KW-1185">Reference proteome</keyword>
<feature type="region of interest" description="Disordered" evidence="1">
    <location>
        <begin position="302"/>
        <end position="334"/>
    </location>
</feature>
<feature type="transmembrane region" description="Helical" evidence="2">
    <location>
        <begin position="34"/>
        <end position="52"/>
    </location>
</feature>
<reference evidence="4 5" key="1">
    <citation type="submission" date="2018-07" db="EMBL/GenBank/DDBJ databases">
        <title>Genome sequence of extremly halophilic archaeon Halopelagius longus strain BC12-B1.</title>
        <authorList>
            <person name="Zhang X."/>
        </authorList>
    </citation>
    <scope>NUCLEOTIDE SEQUENCE [LARGE SCALE GENOMIC DNA]</scope>
    <source>
        <strain evidence="4 5">BC12-B1</strain>
    </source>
</reference>
<proteinExistence type="predicted"/>
<feature type="compositionally biased region" description="Low complexity" evidence="1">
    <location>
        <begin position="104"/>
        <end position="118"/>
    </location>
</feature>
<feature type="compositionally biased region" description="Low complexity" evidence="1">
    <location>
        <begin position="313"/>
        <end position="323"/>
    </location>
</feature>
<dbReference type="EMBL" id="QQST01000001">
    <property type="protein sequence ID" value="RDI72953.1"/>
    <property type="molecule type" value="Genomic_DNA"/>
</dbReference>
<feature type="domain" description="DUF8054" evidence="3">
    <location>
        <begin position="176"/>
        <end position="283"/>
    </location>
</feature>
<keyword evidence="2" id="KW-0812">Transmembrane</keyword>
<feature type="compositionally biased region" description="Basic and acidic residues" evidence="1">
    <location>
        <begin position="302"/>
        <end position="312"/>
    </location>
</feature>